<reference evidence="1" key="1">
    <citation type="submission" date="2021-01" db="EMBL/GenBank/DDBJ databases">
        <authorList>
            <consortium name="Genoscope - CEA"/>
            <person name="William W."/>
        </authorList>
    </citation>
    <scope>NUCLEOTIDE SEQUENCE</scope>
</reference>
<accession>A0A816V0V2</accession>
<gene>
    <name evidence="1" type="ORF">DARMORV10_A03P01960.1</name>
</gene>
<dbReference type="EMBL" id="HG994357">
    <property type="protein sequence ID" value="CAF2118496.1"/>
    <property type="molecule type" value="Genomic_DNA"/>
</dbReference>
<protein>
    <submittedName>
        <fullName evidence="1">(rape) hypothetical protein</fullName>
    </submittedName>
</protein>
<proteinExistence type="predicted"/>
<name>A0A816V0V2_BRANA</name>
<sequence length="95" mass="10811">MLVDILRPVSKSSSSYLKSRIELSLKIYGGIASTSDAGRPPSVFYHLRLPRLPHHHEYLLQLPQPSLPRETNLREIHREILYLCSPPPLTSAQLI</sequence>
<evidence type="ECO:0000313" key="1">
    <source>
        <dbReference type="EMBL" id="CAF2118496.1"/>
    </source>
</evidence>
<dbReference type="Proteomes" id="UP001295469">
    <property type="component" value="Chromosome A03"/>
</dbReference>
<organism evidence="1">
    <name type="scientific">Brassica napus</name>
    <name type="common">Rape</name>
    <dbReference type="NCBI Taxonomy" id="3708"/>
    <lineage>
        <taxon>Eukaryota</taxon>
        <taxon>Viridiplantae</taxon>
        <taxon>Streptophyta</taxon>
        <taxon>Embryophyta</taxon>
        <taxon>Tracheophyta</taxon>
        <taxon>Spermatophyta</taxon>
        <taxon>Magnoliopsida</taxon>
        <taxon>eudicotyledons</taxon>
        <taxon>Gunneridae</taxon>
        <taxon>Pentapetalae</taxon>
        <taxon>rosids</taxon>
        <taxon>malvids</taxon>
        <taxon>Brassicales</taxon>
        <taxon>Brassicaceae</taxon>
        <taxon>Brassiceae</taxon>
        <taxon>Brassica</taxon>
    </lineage>
</organism>
<dbReference type="AlphaFoldDB" id="A0A816V0V2"/>